<evidence type="ECO:0000313" key="5">
    <source>
        <dbReference type="EMBL" id="MDX8149490.1"/>
    </source>
</evidence>
<evidence type="ECO:0000259" key="4">
    <source>
        <dbReference type="Pfam" id="PF00171"/>
    </source>
</evidence>
<protein>
    <submittedName>
        <fullName evidence="5">Aldehyde dehydrogenase family protein</fullName>
    </submittedName>
</protein>
<dbReference type="InterPro" id="IPR016163">
    <property type="entry name" value="Ald_DH_C"/>
</dbReference>
<evidence type="ECO:0000256" key="2">
    <source>
        <dbReference type="ARBA" id="ARBA00023002"/>
    </source>
</evidence>
<name>A0ABU4VDH2_9PSEU</name>
<dbReference type="InterPro" id="IPR015590">
    <property type="entry name" value="Aldehyde_DH_dom"/>
</dbReference>
<dbReference type="SUPFAM" id="SSF53720">
    <property type="entry name" value="ALDH-like"/>
    <property type="match status" value="1"/>
</dbReference>
<organism evidence="5 6">
    <name type="scientific">Lentzea sokolovensis</name>
    <dbReference type="NCBI Taxonomy" id="3095429"/>
    <lineage>
        <taxon>Bacteria</taxon>
        <taxon>Bacillati</taxon>
        <taxon>Actinomycetota</taxon>
        <taxon>Actinomycetes</taxon>
        <taxon>Pseudonocardiales</taxon>
        <taxon>Pseudonocardiaceae</taxon>
        <taxon>Lentzea</taxon>
    </lineage>
</organism>
<dbReference type="EMBL" id="JAXAVU010000018">
    <property type="protein sequence ID" value="MDX8149490.1"/>
    <property type="molecule type" value="Genomic_DNA"/>
</dbReference>
<reference evidence="5 6" key="2">
    <citation type="submission" date="2023-11" db="EMBL/GenBank/DDBJ databases">
        <authorList>
            <person name="Lara A.C."/>
            <person name="Chronakova A."/>
        </authorList>
    </citation>
    <scope>NUCLEOTIDE SEQUENCE [LARGE SCALE GENOMIC DNA]</scope>
    <source>
        <strain evidence="5 6">BCCO 10_0061</strain>
    </source>
</reference>
<dbReference type="InterPro" id="IPR016162">
    <property type="entry name" value="Ald_DH_N"/>
</dbReference>
<dbReference type="PANTHER" id="PTHR42986">
    <property type="entry name" value="BENZALDEHYDE DEHYDROGENASE YFMT"/>
    <property type="match status" value="1"/>
</dbReference>
<dbReference type="RefSeq" id="WP_319981472.1">
    <property type="nucleotide sequence ID" value="NZ_JAXAVU010000018.1"/>
</dbReference>
<proteinExistence type="inferred from homology"/>
<dbReference type="Proteomes" id="UP001285352">
    <property type="component" value="Unassembled WGS sequence"/>
</dbReference>
<evidence type="ECO:0000256" key="1">
    <source>
        <dbReference type="ARBA" id="ARBA00009986"/>
    </source>
</evidence>
<keyword evidence="3" id="KW-0520">NAD</keyword>
<evidence type="ECO:0000256" key="3">
    <source>
        <dbReference type="ARBA" id="ARBA00023027"/>
    </source>
</evidence>
<dbReference type="PROSITE" id="PS00070">
    <property type="entry name" value="ALDEHYDE_DEHYDR_CYS"/>
    <property type="match status" value="1"/>
</dbReference>
<accession>A0ABU4VDH2</accession>
<comment type="similarity">
    <text evidence="1">Belongs to the aldehyde dehydrogenase family.</text>
</comment>
<gene>
    <name evidence="5" type="ORF">SK854_45720</name>
</gene>
<dbReference type="InterPro" id="IPR016160">
    <property type="entry name" value="Ald_DH_CS_CYS"/>
</dbReference>
<feature type="domain" description="Aldehyde dehydrogenase" evidence="4">
    <location>
        <begin position="15"/>
        <end position="471"/>
    </location>
</feature>
<dbReference type="Pfam" id="PF00171">
    <property type="entry name" value="Aldedh"/>
    <property type="match status" value="1"/>
</dbReference>
<keyword evidence="2" id="KW-0560">Oxidoreductase</keyword>
<dbReference type="InterPro" id="IPR016161">
    <property type="entry name" value="Ald_DH/histidinol_DH"/>
</dbReference>
<dbReference type="PANTHER" id="PTHR42986:SF1">
    <property type="entry name" value="BENZALDEHYDE DEHYDROGENASE YFMT"/>
    <property type="match status" value="1"/>
</dbReference>
<comment type="caution">
    <text evidence="5">The sequence shown here is derived from an EMBL/GenBank/DDBJ whole genome shotgun (WGS) entry which is preliminary data.</text>
</comment>
<reference evidence="5 6" key="1">
    <citation type="submission" date="2023-11" db="EMBL/GenBank/DDBJ databases">
        <title>Lentzea sokolovensis, sp. nov., Lentzea kristufkii, sp. nov., and Lentzea miocenensis, sp. nov., rare actinobacteria from Sokolov Coal Basin, Miocene lacustrine sediment, Czech Republic.</title>
        <authorList>
            <person name="Lara A."/>
            <person name="Kotroba L."/>
            <person name="Nouioui I."/>
            <person name="Neumann-Schaal M."/>
            <person name="Mast Y."/>
            <person name="Chronakova A."/>
        </authorList>
    </citation>
    <scope>NUCLEOTIDE SEQUENCE [LARGE SCALE GENOMIC DNA]</scope>
    <source>
        <strain evidence="5 6">BCCO 10_0061</strain>
    </source>
</reference>
<evidence type="ECO:0000313" key="6">
    <source>
        <dbReference type="Proteomes" id="UP001285352"/>
    </source>
</evidence>
<keyword evidence="6" id="KW-1185">Reference proteome</keyword>
<sequence>MTRDTYFRGGDWHPPAGSGTFDVYEPYSGKVFAKVAACEQADAVLAVDAAAEAFEEWASLPPARKAALFLRAEEIVAKRRDELVDLLVHETGCTTMLAMLQQDLVQQFLRHAAGWVYQPKGEVLQSDVPGVSSTTVRRPLGVVACISPWNAASILGWQAALQPLAAGNTVVLKPSELAPVSAGLVIAEVADEAGFPPGVVNVVPHAPGAAPAIADVFFNDDRVRCINFIGSVETGRMLSERAGRALKRTVMELGGHNPMIVLDDADLDYAVRSAMFSAFLHQGQICMAARMILVQRGLHDAFVRKFVEKTAELRRGDPRDPATFIGPLINQAALDKVHRRVTDAVALGARVLTGGTYDGLIYEPTVLADVPLEAEMATVETFGPVVAVAPFDTVDEAIELANRSHYGLSSAVFTADAGRGLEVGARVKSGAVHVNGPTIDQELQAPFGGVSDSGWGRSGPQSVNDFTDLVWVTVQSGQRPLPF</sequence>
<dbReference type="Gene3D" id="3.40.605.10">
    <property type="entry name" value="Aldehyde Dehydrogenase, Chain A, domain 1"/>
    <property type="match status" value="1"/>
</dbReference>
<dbReference type="Gene3D" id="3.40.309.10">
    <property type="entry name" value="Aldehyde Dehydrogenase, Chain A, domain 2"/>
    <property type="match status" value="1"/>
</dbReference>